<feature type="signal peptide" evidence="2">
    <location>
        <begin position="1"/>
        <end position="25"/>
    </location>
</feature>
<sequence length="458" mass="49148">MKAMRVPYMVAAVVVVVITAAAALAASGAQAHVTGNDEQMVQAIDWAPVQAVLEAAVEDGAFPGCVAGVGTRDGFVFLSPVGAFTYGDLPPLNSAVPDMVADTRFDAASVTKVVSTTSAVMRLYQDGLLDLDAPVTRYLGKAYGVHGKAPIKVLNLMLHNAGYPPDPDPNYWMPAFGCPETAKYHPAENWSCQDKIFAGLLNQTLINPVGQVYVYSDLSMITAMYVVGSVAKAEGIVTPADLIPGCDQGGPGALQCYYEAYVAKHVFGYLGMSNSGFLPRLAEWPLAAPTENDTTYLHRVIQGQVSDGNAYALGGISGHAGLFLTVPDAYILMHRLMFATADDVFANATTVKFFTTVYNVSQSSRAIGWDTNNYQANTIRSCANLSSDTYLHLGYTGTQICNDPQREIFTFLFTNRVYPTALNIKIRQVRQLFNNAVVAAWDAVHPPPPSASGPRPLP</sequence>
<feature type="domain" description="Beta-lactamase-related" evidence="3">
    <location>
        <begin position="50"/>
        <end position="423"/>
    </location>
</feature>
<dbReference type="EMBL" id="GL349455">
    <property type="protein sequence ID" value="KNC49372.1"/>
    <property type="molecule type" value="Genomic_DNA"/>
</dbReference>
<evidence type="ECO:0000256" key="2">
    <source>
        <dbReference type="SAM" id="SignalP"/>
    </source>
</evidence>
<dbReference type="PANTHER" id="PTHR43283:SF11">
    <property type="entry name" value="BETA-LACTAMASE-RELATED DOMAIN-CONTAINING PROTEIN"/>
    <property type="match status" value="1"/>
</dbReference>
<dbReference type="AlphaFoldDB" id="A0A0L0DAK2"/>
<reference evidence="4 5" key="1">
    <citation type="submission" date="2010-05" db="EMBL/GenBank/DDBJ databases">
        <title>The Genome Sequence of Thecamonas trahens ATCC 50062.</title>
        <authorList>
            <consortium name="The Broad Institute Genome Sequencing Platform"/>
            <person name="Russ C."/>
            <person name="Cuomo C."/>
            <person name="Shea T."/>
            <person name="Young S.K."/>
            <person name="Zeng Q."/>
            <person name="Koehrsen M."/>
            <person name="Haas B."/>
            <person name="Borodovsky M."/>
            <person name="Guigo R."/>
            <person name="Alvarado L."/>
            <person name="Berlin A."/>
            <person name="Bochicchio J."/>
            <person name="Borenstein D."/>
            <person name="Chapman S."/>
            <person name="Chen Z."/>
            <person name="Freedman E."/>
            <person name="Gellesch M."/>
            <person name="Goldberg J."/>
            <person name="Griggs A."/>
            <person name="Gujja S."/>
            <person name="Heilman E."/>
            <person name="Heiman D."/>
            <person name="Hepburn T."/>
            <person name="Howarth C."/>
            <person name="Jen D."/>
            <person name="Larson L."/>
            <person name="Mehta T."/>
            <person name="Park D."/>
            <person name="Pearson M."/>
            <person name="Roberts A."/>
            <person name="Saif S."/>
            <person name="Shenoy N."/>
            <person name="Sisk P."/>
            <person name="Stolte C."/>
            <person name="Sykes S."/>
            <person name="Thomson T."/>
            <person name="Walk T."/>
            <person name="White J."/>
            <person name="Yandava C."/>
            <person name="Burger G."/>
            <person name="Gray M.W."/>
            <person name="Holland P.W.H."/>
            <person name="King N."/>
            <person name="Lang F.B.F."/>
            <person name="Roger A.J."/>
            <person name="Ruiz-Trillo I."/>
            <person name="Lander E."/>
            <person name="Nusbaum C."/>
        </authorList>
    </citation>
    <scope>NUCLEOTIDE SEQUENCE [LARGE SCALE GENOMIC DNA]</scope>
    <source>
        <strain evidence="4 5">ATCC 50062</strain>
    </source>
</reference>
<dbReference type="PANTHER" id="PTHR43283">
    <property type="entry name" value="BETA-LACTAMASE-RELATED"/>
    <property type="match status" value="1"/>
</dbReference>
<dbReference type="OMA" id="AGWAVRY"/>
<feature type="chain" id="PRO_5005537351" evidence="2">
    <location>
        <begin position="26"/>
        <end position="458"/>
    </location>
</feature>
<evidence type="ECO:0000256" key="1">
    <source>
        <dbReference type="ARBA" id="ARBA00022801"/>
    </source>
</evidence>
<proteinExistence type="predicted"/>
<dbReference type="Proteomes" id="UP000054408">
    <property type="component" value="Unassembled WGS sequence"/>
</dbReference>
<dbReference type="InterPro" id="IPR012338">
    <property type="entry name" value="Beta-lactam/transpept-like"/>
</dbReference>
<evidence type="ECO:0000313" key="5">
    <source>
        <dbReference type="Proteomes" id="UP000054408"/>
    </source>
</evidence>
<dbReference type="eggNOG" id="ENOG502QVG3">
    <property type="taxonomic scope" value="Eukaryota"/>
</dbReference>
<evidence type="ECO:0000259" key="3">
    <source>
        <dbReference type="Pfam" id="PF00144"/>
    </source>
</evidence>
<dbReference type="OrthoDB" id="5946976at2759"/>
<dbReference type="Gene3D" id="3.40.710.10">
    <property type="entry name" value="DD-peptidase/beta-lactamase superfamily"/>
    <property type="match status" value="1"/>
</dbReference>
<keyword evidence="1" id="KW-0378">Hydrolase</keyword>
<keyword evidence="2" id="KW-0732">Signal</keyword>
<dbReference type="RefSeq" id="XP_013757797.1">
    <property type="nucleotide sequence ID" value="XM_013902343.1"/>
</dbReference>
<dbReference type="GeneID" id="25564799"/>
<protein>
    <submittedName>
        <fullName evidence="4">Beta-lactamase</fullName>
    </submittedName>
</protein>
<dbReference type="InterPro" id="IPR050789">
    <property type="entry name" value="Diverse_Enzym_Activities"/>
</dbReference>
<accession>A0A0L0DAK2</accession>
<dbReference type="InterPro" id="IPR001466">
    <property type="entry name" value="Beta-lactam-related"/>
</dbReference>
<name>A0A0L0DAK2_THETB</name>
<gene>
    <name evidence="4" type="ORF">AMSG_05370</name>
</gene>
<keyword evidence="5" id="KW-1185">Reference proteome</keyword>
<evidence type="ECO:0000313" key="4">
    <source>
        <dbReference type="EMBL" id="KNC49372.1"/>
    </source>
</evidence>
<organism evidence="4 5">
    <name type="scientific">Thecamonas trahens ATCC 50062</name>
    <dbReference type="NCBI Taxonomy" id="461836"/>
    <lineage>
        <taxon>Eukaryota</taxon>
        <taxon>Apusozoa</taxon>
        <taxon>Apusomonadida</taxon>
        <taxon>Apusomonadidae</taxon>
        <taxon>Thecamonas</taxon>
    </lineage>
</organism>
<dbReference type="Pfam" id="PF00144">
    <property type="entry name" value="Beta-lactamase"/>
    <property type="match status" value="1"/>
</dbReference>
<dbReference type="SUPFAM" id="SSF56601">
    <property type="entry name" value="beta-lactamase/transpeptidase-like"/>
    <property type="match status" value="1"/>
</dbReference>
<dbReference type="GO" id="GO:0016787">
    <property type="term" value="F:hydrolase activity"/>
    <property type="evidence" value="ECO:0007669"/>
    <property type="project" value="UniProtKB-KW"/>
</dbReference>
<dbReference type="STRING" id="461836.A0A0L0DAK2"/>